<accession>A0A409YR33</accession>
<dbReference type="EMBL" id="NHTK01000809">
    <property type="protein sequence ID" value="PPR05449.1"/>
    <property type="molecule type" value="Genomic_DNA"/>
</dbReference>
<evidence type="ECO:0000256" key="1">
    <source>
        <dbReference type="SAM" id="MobiDB-lite"/>
    </source>
</evidence>
<keyword evidence="3" id="KW-1185">Reference proteome</keyword>
<protein>
    <submittedName>
        <fullName evidence="2">Uncharacterized protein</fullName>
    </submittedName>
</protein>
<proteinExistence type="predicted"/>
<dbReference type="InParanoid" id="A0A409YR33"/>
<evidence type="ECO:0000313" key="3">
    <source>
        <dbReference type="Proteomes" id="UP000284842"/>
    </source>
</evidence>
<reference evidence="2 3" key="1">
    <citation type="journal article" date="2018" name="Evol. Lett.">
        <title>Horizontal gene cluster transfer increased hallucinogenic mushroom diversity.</title>
        <authorList>
            <person name="Reynolds H.T."/>
            <person name="Vijayakumar V."/>
            <person name="Gluck-Thaler E."/>
            <person name="Korotkin H.B."/>
            <person name="Matheny P.B."/>
            <person name="Slot J.C."/>
        </authorList>
    </citation>
    <scope>NUCLEOTIDE SEQUENCE [LARGE SCALE GENOMIC DNA]</scope>
    <source>
        <strain evidence="2 3">2629</strain>
    </source>
</reference>
<organism evidence="2 3">
    <name type="scientific">Panaeolus cyanescens</name>
    <dbReference type="NCBI Taxonomy" id="181874"/>
    <lineage>
        <taxon>Eukaryota</taxon>
        <taxon>Fungi</taxon>
        <taxon>Dikarya</taxon>
        <taxon>Basidiomycota</taxon>
        <taxon>Agaricomycotina</taxon>
        <taxon>Agaricomycetes</taxon>
        <taxon>Agaricomycetidae</taxon>
        <taxon>Agaricales</taxon>
        <taxon>Agaricineae</taxon>
        <taxon>Galeropsidaceae</taxon>
        <taxon>Panaeolus</taxon>
    </lineage>
</organism>
<dbReference type="Proteomes" id="UP000284842">
    <property type="component" value="Unassembled WGS sequence"/>
</dbReference>
<comment type="caution">
    <text evidence="2">The sequence shown here is derived from an EMBL/GenBank/DDBJ whole genome shotgun (WGS) entry which is preliminary data.</text>
</comment>
<dbReference type="AlphaFoldDB" id="A0A409YR33"/>
<feature type="region of interest" description="Disordered" evidence="1">
    <location>
        <begin position="524"/>
        <end position="566"/>
    </location>
</feature>
<gene>
    <name evidence="2" type="ORF">CVT24_007466</name>
</gene>
<dbReference type="OrthoDB" id="3025211at2759"/>
<evidence type="ECO:0000313" key="2">
    <source>
        <dbReference type="EMBL" id="PPR05449.1"/>
    </source>
</evidence>
<name>A0A409YR33_9AGAR</name>
<sequence length="578" mass="64930">MPEYTVVQSFVKEINRYSVIQGSSGKPYDHPDEFGTLVFHKACCARADGNRQTVSFHQPSESENGLFISLPTASGTRARCECSNGSVYETFTVKTHSPSSSLKHSVNPNEELPSHYAGLKNRAGADIANALGIKGTLHATGRGKEIVLGIGRHVIRVCYHLEAHSFWMPTSLYRQVTEQAVVKRGEKSHAFPLGPDFYSDGRKEGGKLSIQAAFIRPDWTLVFCDHNVMITFHIFELATPFQCSLFNVGSSQWRREAIEKHDTTPLFIAVKSNQRVFNGYDAQETCDMLYDGFFPPHMPVFLVCGHDTLWPSFKTHVEAFQLSRSQLLDTVPLPMVSGILPFHFNADGHRRFLTNFVTCYRRRYIYVDCVRLQKMQDLGYLTHPSLQLDDDGQATIVPKLRGAFEHADNDHEGEAMAIVPITSEVAYRPPKSVRPGLKHVKLQNFQIVLPSTLTGSKPVNTYSPFLCLPHDKAWVIKGWFMVQKDVGEELSLTTLGPYSFHIFVTSNLTLAKLPDIPIGRRPLQIANHSNRKRKSATDLQKESSNTKGAKRPRVSHTSENVPVDTSVGRRLRSHKLLI</sequence>